<comment type="caution">
    <text evidence="1">The sequence shown here is derived from an EMBL/GenBank/DDBJ whole genome shotgun (WGS) entry which is preliminary data.</text>
</comment>
<evidence type="ECO:0000313" key="2">
    <source>
        <dbReference type="Proteomes" id="UP000442469"/>
    </source>
</evidence>
<dbReference type="RefSeq" id="WP_155621304.1">
    <property type="nucleotide sequence ID" value="NZ_WNZZ01000034.1"/>
</dbReference>
<evidence type="ECO:0000313" key="1">
    <source>
        <dbReference type="EMBL" id="MUG26064.1"/>
    </source>
</evidence>
<sequence>MSEITKEEQALDQTLNIGSEIRLGEGIVKHVKIGTIGTIRKVRQIMNGKEFRFSYSIGRDKLSATDGRPEIDLPAVEAAYKEAFNLVLVEGLTDEEYENVDEDGLKVLDDLLNRFLY</sequence>
<dbReference type="EMBL" id="WNZZ01000034">
    <property type="protein sequence ID" value="MUG26064.1"/>
    <property type="molecule type" value="Genomic_DNA"/>
</dbReference>
<accession>A0A6N8F230</accession>
<protein>
    <submittedName>
        <fullName evidence="1">Uncharacterized protein</fullName>
    </submittedName>
</protein>
<reference evidence="1 2" key="1">
    <citation type="submission" date="2019-11" db="EMBL/GenBank/DDBJ databases">
        <title>Draft genome sequences of five Paenibacillus species of dairy origin.</title>
        <authorList>
            <person name="Olajide A.M."/>
            <person name="Chen S."/>
            <person name="Lapointe G."/>
        </authorList>
    </citation>
    <scope>NUCLEOTIDE SEQUENCE [LARGE SCALE GENOMIC DNA]</scope>
    <source>
        <strain evidence="1 2">3CT49</strain>
    </source>
</reference>
<organism evidence="1 2">
    <name type="scientific">Paenibacillus macerans</name>
    <name type="common">Bacillus macerans</name>
    <dbReference type="NCBI Taxonomy" id="44252"/>
    <lineage>
        <taxon>Bacteria</taxon>
        <taxon>Bacillati</taxon>
        <taxon>Bacillota</taxon>
        <taxon>Bacilli</taxon>
        <taxon>Bacillales</taxon>
        <taxon>Paenibacillaceae</taxon>
        <taxon>Paenibacillus</taxon>
    </lineage>
</organism>
<gene>
    <name evidence="1" type="ORF">GNQ08_27255</name>
</gene>
<name>A0A6N8F230_PAEMA</name>
<proteinExistence type="predicted"/>
<dbReference type="Proteomes" id="UP000442469">
    <property type="component" value="Unassembled WGS sequence"/>
</dbReference>
<dbReference type="AlphaFoldDB" id="A0A6N8F230"/>